<evidence type="ECO:0000256" key="2">
    <source>
        <dbReference type="ARBA" id="ARBA00023134"/>
    </source>
</evidence>
<dbReference type="Gene3D" id="1.20.120.1240">
    <property type="entry name" value="Dynamin, middle domain"/>
    <property type="match status" value="1"/>
</dbReference>
<feature type="region of interest" description="Disordered" evidence="4">
    <location>
        <begin position="568"/>
        <end position="592"/>
    </location>
</feature>
<dbReference type="SMART" id="SM00053">
    <property type="entry name" value="DYNc"/>
    <property type="match status" value="1"/>
</dbReference>
<dbReference type="GO" id="GO:0016559">
    <property type="term" value="P:peroxisome fission"/>
    <property type="evidence" value="ECO:0007669"/>
    <property type="project" value="EnsemblFungi"/>
</dbReference>
<dbReference type="PROSITE" id="PS51718">
    <property type="entry name" value="G_DYNAMIN_2"/>
    <property type="match status" value="1"/>
</dbReference>
<dbReference type="InterPro" id="IPR045063">
    <property type="entry name" value="Dynamin_N"/>
</dbReference>
<dbReference type="PANTHER" id="PTHR11566:SF220">
    <property type="entry name" value="VACUOLAR PROTEIN SORTING-ASSOCIATED PROTEIN 1"/>
    <property type="match status" value="1"/>
</dbReference>
<reference evidence="7 8" key="1">
    <citation type="journal article" date="2011" name="Proc. Natl. Acad. Sci. U.S.A.">
        <title>Evolutionary erosion of yeast sex chromosomes by mating-type switching accidents.</title>
        <authorList>
            <person name="Gordon J.L."/>
            <person name="Armisen D."/>
            <person name="Proux-Wera E."/>
            <person name="Oheigeartaigh S.S."/>
            <person name="Byrne K.P."/>
            <person name="Wolfe K.H."/>
        </authorList>
    </citation>
    <scope>NUCLEOTIDE SEQUENCE [LARGE SCALE GENOMIC DNA]</scope>
    <source>
        <strain evidence="8">ATCC 10597 / BCRC 20456 / CBS 421 / NBRC 0211 / NRRL Y-12639</strain>
    </source>
</reference>
<dbReference type="KEGG" id="ndi:NDAI_0K02030"/>
<feature type="domain" description="GED" evidence="5">
    <location>
        <begin position="641"/>
        <end position="727"/>
    </location>
</feature>
<evidence type="ECO:0000313" key="8">
    <source>
        <dbReference type="Proteomes" id="UP000000689"/>
    </source>
</evidence>
<dbReference type="GO" id="GO:0051017">
    <property type="term" value="P:actin filament bundle assembly"/>
    <property type="evidence" value="ECO:0007669"/>
    <property type="project" value="EnsemblFungi"/>
</dbReference>
<dbReference type="PROSITE" id="PS51388">
    <property type="entry name" value="GED"/>
    <property type="match status" value="1"/>
</dbReference>
<dbReference type="GO" id="GO:0005777">
    <property type="term" value="C:peroxisome"/>
    <property type="evidence" value="ECO:0007669"/>
    <property type="project" value="EnsemblFungi"/>
</dbReference>
<dbReference type="HOGENOM" id="CLU_008964_5_0_1"/>
<dbReference type="PRINTS" id="PR00195">
    <property type="entry name" value="DYNAMIN"/>
</dbReference>
<dbReference type="SUPFAM" id="SSF52540">
    <property type="entry name" value="P-loop containing nucleoside triphosphate hydrolases"/>
    <property type="match status" value="1"/>
</dbReference>
<dbReference type="InterPro" id="IPR000375">
    <property type="entry name" value="Dynamin_stalk"/>
</dbReference>
<dbReference type="GO" id="GO:0008017">
    <property type="term" value="F:microtubule binding"/>
    <property type="evidence" value="ECO:0007669"/>
    <property type="project" value="TreeGrafter"/>
</dbReference>
<name>G0WHY3_NAUDC</name>
<dbReference type="GO" id="GO:0005525">
    <property type="term" value="F:GTP binding"/>
    <property type="evidence" value="ECO:0007669"/>
    <property type="project" value="UniProtKB-KW"/>
</dbReference>
<dbReference type="GO" id="GO:0006623">
    <property type="term" value="P:protein targeting to vacuole"/>
    <property type="evidence" value="ECO:0007669"/>
    <property type="project" value="EnsemblFungi"/>
</dbReference>
<feature type="domain" description="Dynamin-type G" evidence="6">
    <location>
        <begin position="26"/>
        <end position="349"/>
    </location>
</feature>
<sequence length="727" mass="80909">MDEHLIATINKLQDALAPLGGGSQSPIDLPQITVVGSQSSGKSSVLENIVGRDFLPRGTGIVTRRPLILQLINRRSKKATAAAEKNKSKQQHASKDITNQLLDLDLNEVDEKTTHSNAPETPNGKGQTEDNAEEWGEFLHLPNKKFFNFDEIRQEIVKETDKVTGANCGISAVPINLRIYSPYVLTLTLVDLPGLTKVPVGDQPPDIEKQIKDMLLKYISKPNAIILSVNAANTDLANSDGLKLAREVDPEGTRTIGVLTKVDLMDQGTDVIDILAGRVIPLRYGYIPVINRGQKDVEKKKSIRNALEDERKFFEEHPSYSSKAQYCGTPYLAKKLSSILLHHIRQTLPDIKAKIEGTLKKYQNELYSLGPETMDSSNSIVLSMITDFSNEFSGILDGEAKELSSQELSGGARISFVFHEVYKNGIDSLDPFDQIKDSDIRTIMYNSSGSAPSLFVGTLAFEVLVKQQIKRFEEPSLRLVTLIFDELVRILKQIITQPKYGRYPGLREAISNEFIEFLKEAMIPTNKFVTDIIDSERTYINTAHPDLLKGSQAMVMVEEKLHPPQPVAVDPKTGKPLPPNQQVHQQGGASAATKALANDEKGGFFGGFFTSKNKKKLAALESPPPVLKATGQMTERETLETEVIKLLITSYFDIVKRTVADIIPKALMLKLIVRSKSDIQKVLLEKLYNNKNLEELTKENDNTIQRRKECKRMVEILRHASEIVSSV</sequence>
<evidence type="ECO:0000256" key="3">
    <source>
        <dbReference type="RuleBase" id="RU003932"/>
    </source>
</evidence>
<dbReference type="GO" id="GO:0000407">
    <property type="term" value="C:phagophore assembly site"/>
    <property type="evidence" value="ECO:0007669"/>
    <property type="project" value="EnsemblFungi"/>
</dbReference>
<dbReference type="InterPro" id="IPR003130">
    <property type="entry name" value="GED"/>
</dbReference>
<dbReference type="GeneID" id="11497760"/>
<dbReference type="InterPro" id="IPR027417">
    <property type="entry name" value="P-loop_NTPase"/>
</dbReference>
<dbReference type="Pfam" id="PF02212">
    <property type="entry name" value="GED"/>
    <property type="match status" value="1"/>
</dbReference>
<dbReference type="RefSeq" id="XP_003672637.1">
    <property type="nucleotide sequence ID" value="XM_003672589.1"/>
</dbReference>
<dbReference type="GO" id="GO:0034497">
    <property type="term" value="P:protein localization to phagophore assembly site"/>
    <property type="evidence" value="ECO:0007669"/>
    <property type="project" value="EnsemblFungi"/>
</dbReference>
<protein>
    <recommendedName>
        <fullName evidence="9">Dynamin-type G domain-containing protein</fullName>
    </recommendedName>
</protein>
<dbReference type="GO" id="GO:0005874">
    <property type="term" value="C:microtubule"/>
    <property type="evidence" value="ECO:0007669"/>
    <property type="project" value="TreeGrafter"/>
</dbReference>
<dbReference type="PANTHER" id="PTHR11566">
    <property type="entry name" value="DYNAMIN"/>
    <property type="match status" value="1"/>
</dbReference>
<dbReference type="OrthoDB" id="5061070at2759"/>
<dbReference type="CDD" id="cd08771">
    <property type="entry name" value="DLP_1"/>
    <property type="match status" value="1"/>
</dbReference>
<dbReference type="InterPro" id="IPR019762">
    <property type="entry name" value="Dynamin_GTPase_CS"/>
</dbReference>
<dbReference type="GO" id="GO:0000329">
    <property type="term" value="C:fungal-type vacuole membrane"/>
    <property type="evidence" value="ECO:0007669"/>
    <property type="project" value="EnsemblFungi"/>
</dbReference>
<dbReference type="InterPro" id="IPR020850">
    <property type="entry name" value="GED_dom"/>
</dbReference>
<dbReference type="EMBL" id="HE580277">
    <property type="protein sequence ID" value="CCD27394.1"/>
    <property type="molecule type" value="Genomic_DNA"/>
</dbReference>
<dbReference type="Pfam" id="PF00350">
    <property type="entry name" value="Dynamin_N"/>
    <property type="match status" value="1"/>
</dbReference>
<keyword evidence="1 3" id="KW-0547">Nucleotide-binding</keyword>
<dbReference type="STRING" id="1071378.G0WHY3"/>
<organism evidence="7 8">
    <name type="scientific">Naumovozyma dairenensis (strain ATCC 10597 / BCRC 20456 / CBS 421 / NBRC 0211 / NRRL Y-12639)</name>
    <name type="common">Saccharomyces dairenensis</name>
    <dbReference type="NCBI Taxonomy" id="1071378"/>
    <lineage>
        <taxon>Eukaryota</taxon>
        <taxon>Fungi</taxon>
        <taxon>Dikarya</taxon>
        <taxon>Ascomycota</taxon>
        <taxon>Saccharomycotina</taxon>
        <taxon>Saccharomycetes</taxon>
        <taxon>Saccharomycetales</taxon>
        <taxon>Saccharomycetaceae</taxon>
        <taxon>Naumovozyma</taxon>
    </lineage>
</organism>
<dbReference type="GO" id="GO:0000266">
    <property type="term" value="P:mitochondrial fission"/>
    <property type="evidence" value="ECO:0007669"/>
    <property type="project" value="TreeGrafter"/>
</dbReference>
<evidence type="ECO:0000313" key="7">
    <source>
        <dbReference type="EMBL" id="CCD27394.1"/>
    </source>
</evidence>
<dbReference type="Proteomes" id="UP000000689">
    <property type="component" value="Chromosome 11"/>
</dbReference>
<keyword evidence="2 3" id="KW-0342">GTP-binding</keyword>
<dbReference type="InterPro" id="IPR022812">
    <property type="entry name" value="Dynamin"/>
</dbReference>
<keyword evidence="8" id="KW-1185">Reference proteome</keyword>
<evidence type="ECO:0008006" key="9">
    <source>
        <dbReference type="Google" id="ProtNLM"/>
    </source>
</evidence>
<dbReference type="InterPro" id="IPR030381">
    <property type="entry name" value="G_DYNAMIN_dom"/>
</dbReference>
<evidence type="ECO:0000259" key="5">
    <source>
        <dbReference type="PROSITE" id="PS51388"/>
    </source>
</evidence>
<dbReference type="PROSITE" id="PS00410">
    <property type="entry name" value="G_DYNAMIN_1"/>
    <property type="match status" value="1"/>
</dbReference>
<accession>G0WHY3</accession>
<proteinExistence type="inferred from homology"/>
<dbReference type="Pfam" id="PF01031">
    <property type="entry name" value="Dynamin_M"/>
    <property type="match status" value="1"/>
</dbReference>
<dbReference type="AlphaFoldDB" id="G0WHY3"/>
<dbReference type="GO" id="GO:0060988">
    <property type="term" value="P:lipid tube assembly"/>
    <property type="evidence" value="ECO:0007669"/>
    <property type="project" value="EnsemblFungi"/>
</dbReference>
<dbReference type="GO" id="GO:0030479">
    <property type="term" value="C:actin cortical patch"/>
    <property type="evidence" value="ECO:0007669"/>
    <property type="project" value="EnsemblFungi"/>
</dbReference>
<dbReference type="GO" id="GO:0005770">
    <property type="term" value="C:late endosome"/>
    <property type="evidence" value="ECO:0007669"/>
    <property type="project" value="EnsemblFungi"/>
</dbReference>
<dbReference type="eggNOG" id="KOG0446">
    <property type="taxonomic scope" value="Eukaryota"/>
</dbReference>
<dbReference type="GO" id="GO:0051015">
    <property type="term" value="F:actin filament binding"/>
    <property type="evidence" value="ECO:0007669"/>
    <property type="project" value="EnsemblFungi"/>
</dbReference>
<dbReference type="SMART" id="SM00302">
    <property type="entry name" value="GED"/>
    <property type="match status" value="1"/>
</dbReference>
<dbReference type="GO" id="GO:0048312">
    <property type="term" value="P:intracellular distribution of mitochondria"/>
    <property type="evidence" value="ECO:0007669"/>
    <property type="project" value="TreeGrafter"/>
</dbReference>
<dbReference type="Gene3D" id="3.40.50.300">
    <property type="entry name" value="P-loop containing nucleotide triphosphate hydrolases"/>
    <property type="match status" value="1"/>
</dbReference>
<evidence type="ECO:0000259" key="6">
    <source>
        <dbReference type="PROSITE" id="PS51718"/>
    </source>
</evidence>
<dbReference type="GO" id="GO:0006897">
    <property type="term" value="P:endocytosis"/>
    <property type="evidence" value="ECO:0007669"/>
    <property type="project" value="EnsemblFungi"/>
</dbReference>
<gene>
    <name evidence="7" type="primary">NDAI0K02030</name>
    <name evidence="7" type="ordered locus">NDAI_0K02030</name>
</gene>
<dbReference type="OMA" id="IQRRKEC"/>
<dbReference type="GO" id="GO:0045053">
    <property type="term" value="P:protein retention in Golgi apparatus"/>
    <property type="evidence" value="ECO:0007669"/>
    <property type="project" value="EnsemblFungi"/>
</dbReference>
<dbReference type="InterPro" id="IPR001401">
    <property type="entry name" value="Dynamin_GTPase"/>
</dbReference>
<evidence type="ECO:0000256" key="4">
    <source>
        <dbReference type="SAM" id="MobiDB-lite"/>
    </source>
</evidence>
<evidence type="ECO:0000256" key="1">
    <source>
        <dbReference type="ARBA" id="ARBA00022741"/>
    </source>
</evidence>
<comment type="similarity">
    <text evidence="3">Belongs to the TRAFAC class dynamin-like GTPase superfamily. Dynamin/Fzo/YdjA family.</text>
</comment>
<dbReference type="GO" id="GO:0003924">
    <property type="term" value="F:GTPase activity"/>
    <property type="evidence" value="ECO:0007669"/>
    <property type="project" value="EnsemblFungi"/>
</dbReference>